<evidence type="ECO:0000259" key="9">
    <source>
        <dbReference type="Pfam" id="PF01648"/>
    </source>
</evidence>
<feature type="binding site" evidence="8">
    <location>
        <position position="55"/>
    </location>
    <ligand>
        <name>Mg(2+)</name>
        <dbReference type="ChEBI" id="CHEBI:18420"/>
    </ligand>
</feature>
<comment type="function">
    <text evidence="8">Transfers the 4'-phosphopantetheine moiety from coenzyme A to a Ser of acyl-carrier-protein.</text>
</comment>
<dbReference type="InterPro" id="IPR008278">
    <property type="entry name" value="4-PPantetheinyl_Trfase_dom"/>
</dbReference>
<keyword evidence="6 8" id="KW-0443">Lipid metabolism</keyword>
<dbReference type="Proteomes" id="UP000053937">
    <property type="component" value="Unassembled WGS sequence"/>
</dbReference>
<dbReference type="HAMAP" id="MF_00101">
    <property type="entry name" value="AcpS"/>
    <property type="match status" value="1"/>
</dbReference>
<proteinExistence type="inferred from homology"/>
<gene>
    <name evidence="8 10" type="primary">acpS</name>
    <name evidence="10" type="ORF">ASB62_05870</name>
</gene>
<dbReference type="NCBIfam" id="TIGR00516">
    <property type="entry name" value="acpS"/>
    <property type="match status" value="1"/>
</dbReference>
<dbReference type="NCBIfam" id="TIGR00556">
    <property type="entry name" value="pantethn_trn"/>
    <property type="match status" value="1"/>
</dbReference>
<comment type="cofactor">
    <cofactor evidence="8">
        <name>Mg(2+)</name>
        <dbReference type="ChEBI" id="CHEBI:18420"/>
    </cofactor>
</comment>
<feature type="domain" description="4'-phosphopantetheinyl transferase" evidence="9">
    <location>
        <begin position="3"/>
        <end position="103"/>
    </location>
</feature>
<feature type="binding site" evidence="8">
    <location>
        <position position="6"/>
    </location>
    <ligand>
        <name>Mg(2+)</name>
        <dbReference type="ChEBI" id="CHEBI:18420"/>
    </ligand>
</feature>
<comment type="caution">
    <text evidence="10">The sequence shown here is derived from an EMBL/GenBank/DDBJ whole genome shotgun (WGS) entry which is preliminary data.</text>
</comment>
<evidence type="ECO:0000256" key="8">
    <source>
        <dbReference type="HAMAP-Rule" id="MF_00101"/>
    </source>
</evidence>
<dbReference type="OrthoDB" id="517356at2"/>
<protein>
    <recommendedName>
        <fullName evidence="8">Holo-[acyl-carrier-protein] synthase</fullName>
        <shortName evidence="8">Holo-ACP synthase</shortName>
        <ecNumber evidence="8">2.7.8.7</ecNumber>
    </recommendedName>
    <alternativeName>
        <fullName evidence="8">4'-phosphopantetheinyl transferase AcpS</fullName>
    </alternativeName>
</protein>
<dbReference type="Gene3D" id="3.90.470.20">
    <property type="entry name" value="4'-phosphopantetheinyl transferase domain"/>
    <property type="match status" value="1"/>
</dbReference>
<evidence type="ECO:0000313" key="10">
    <source>
        <dbReference type="EMBL" id="KUL28120.1"/>
    </source>
</evidence>
<dbReference type="InterPro" id="IPR004568">
    <property type="entry name" value="Ppantetheine-prot_Trfase_dom"/>
</dbReference>
<dbReference type="GO" id="GO:0000287">
    <property type="term" value="F:magnesium ion binding"/>
    <property type="evidence" value="ECO:0007669"/>
    <property type="project" value="UniProtKB-UniRule"/>
</dbReference>
<dbReference type="RefSeq" id="WP_059139035.1">
    <property type="nucleotide sequence ID" value="NZ_LMBR01000138.1"/>
</dbReference>
<dbReference type="EMBL" id="LMBR01000138">
    <property type="protein sequence ID" value="KUL28120.1"/>
    <property type="molecule type" value="Genomic_DNA"/>
</dbReference>
<dbReference type="InterPro" id="IPR002582">
    <property type="entry name" value="ACPS"/>
</dbReference>
<organism evidence="10 11">
    <name type="scientific">Chlorobium limicola</name>
    <dbReference type="NCBI Taxonomy" id="1092"/>
    <lineage>
        <taxon>Bacteria</taxon>
        <taxon>Pseudomonadati</taxon>
        <taxon>Chlorobiota</taxon>
        <taxon>Chlorobiia</taxon>
        <taxon>Chlorobiales</taxon>
        <taxon>Chlorobiaceae</taxon>
        <taxon>Chlorobium/Pelodictyon group</taxon>
        <taxon>Chlorobium</taxon>
    </lineage>
</organism>
<keyword evidence="1 8" id="KW-0444">Lipid biosynthesis</keyword>
<evidence type="ECO:0000256" key="7">
    <source>
        <dbReference type="ARBA" id="ARBA00023160"/>
    </source>
</evidence>
<reference evidence="10 11" key="1">
    <citation type="submission" date="2015-10" db="EMBL/GenBank/DDBJ databases">
        <title>Draft Genome Sequence of Chlorobium limicola strain Frasassi Growing under Artificial Lighting in the Frasassi Cave System.</title>
        <authorList>
            <person name="Mansor M."/>
            <person name="Macalady J."/>
        </authorList>
    </citation>
    <scope>NUCLEOTIDE SEQUENCE [LARGE SCALE GENOMIC DNA]</scope>
    <source>
        <strain evidence="10 11">Frasassi</strain>
    </source>
</reference>
<dbReference type="EC" id="2.7.8.7" evidence="8"/>
<evidence type="ECO:0000256" key="3">
    <source>
        <dbReference type="ARBA" id="ARBA00022723"/>
    </source>
</evidence>
<evidence type="ECO:0000313" key="11">
    <source>
        <dbReference type="Proteomes" id="UP000053937"/>
    </source>
</evidence>
<dbReference type="InterPro" id="IPR037143">
    <property type="entry name" value="4-PPantetheinyl_Trfase_dom_sf"/>
</dbReference>
<evidence type="ECO:0000256" key="2">
    <source>
        <dbReference type="ARBA" id="ARBA00022679"/>
    </source>
</evidence>
<dbReference type="GO" id="GO:0008897">
    <property type="term" value="F:holo-[acyl-carrier-protein] synthase activity"/>
    <property type="evidence" value="ECO:0007669"/>
    <property type="project" value="UniProtKB-UniRule"/>
</dbReference>
<keyword evidence="8" id="KW-0963">Cytoplasm</keyword>
<dbReference type="SUPFAM" id="SSF56214">
    <property type="entry name" value="4'-phosphopantetheinyl transferase"/>
    <property type="match status" value="1"/>
</dbReference>
<keyword evidence="7 8" id="KW-0275">Fatty acid biosynthesis</keyword>
<name>A0A124G975_CHLLI</name>
<dbReference type="Pfam" id="PF01648">
    <property type="entry name" value="ACPS"/>
    <property type="match status" value="1"/>
</dbReference>
<accession>A0A124G975</accession>
<dbReference type="AlphaFoldDB" id="A0A124G975"/>
<keyword evidence="2 8" id="KW-0808">Transferase</keyword>
<sequence>MEIGVDIVELERIRKAWNRYGMAFLGRFLTAGEIAYCLQKNDPVPSAAGRFAAKEALVKALGTGISGKVHWKSFEILNDAKGKPVVFITCSDLSSLVRSARVSISHDRHSAIAMAIISLEPVAGSR</sequence>
<dbReference type="GO" id="GO:0006633">
    <property type="term" value="P:fatty acid biosynthetic process"/>
    <property type="evidence" value="ECO:0007669"/>
    <property type="project" value="UniProtKB-UniRule"/>
</dbReference>
<comment type="subcellular location">
    <subcellularLocation>
        <location evidence="8">Cytoplasm</location>
    </subcellularLocation>
</comment>
<evidence type="ECO:0000256" key="6">
    <source>
        <dbReference type="ARBA" id="ARBA00023098"/>
    </source>
</evidence>
<keyword evidence="5 8" id="KW-0460">Magnesium</keyword>
<dbReference type="GO" id="GO:0005737">
    <property type="term" value="C:cytoplasm"/>
    <property type="evidence" value="ECO:0007669"/>
    <property type="project" value="UniProtKB-SubCell"/>
</dbReference>
<comment type="catalytic activity">
    <reaction evidence="8">
        <text>apo-[ACP] + CoA = holo-[ACP] + adenosine 3',5'-bisphosphate + H(+)</text>
        <dbReference type="Rhea" id="RHEA:12068"/>
        <dbReference type="Rhea" id="RHEA-COMP:9685"/>
        <dbReference type="Rhea" id="RHEA-COMP:9690"/>
        <dbReference type="ChEBI" id="CHEBI:15378"/>
        <dbReference type="ChEBI" id="CHEBI:29999"/>
        <dbReference type="ChEBI" id="CHEBI:57287"/>
        <dbReference type="ChEBI" id="CHEBI:58343"/>
        <dbReference type="ChEBI" id="CHEBI:64479"/>
        <dbReference type="EC" id="2.7.8.7"/>
    </reaction>
</comment>
<comment type="similarity">
    <text evidence="8">Belongs to the P-Pant transferase superfamily. AcpS family.</text>
</comment>
<keyword evidence="4 8" id="KW-0276">Fatty acid metabolism</keyword>
<evidence type="ECO:0000256" key="1">
    <source>
        <dbReference type="ARBA" id="ARBA00022516"/>
    </source>
</evidence>
<evidence type="ECO:0000256" key="4">
    <source>
        <dbReference type="ARBA" id="ARBA00022832"/>
    </source>
</evidence>
<evidence type="ECO:0000256" key="5">
    <source>
        <dbReference type="ARBA" id="ARBA00022842"/>
    </source>
</evidence>
<keyword evidence="3 8" id="KW-0479">Metal-binding</keyword>
<keyword evidence="11" id="KW-1185">Reference proteome</keyword>